<reference evidence="1 2" key="1">
    <citation type="submission" date="2023-10" db="EMBL/GenBank/DDBJ databases">
        <title>Draft genome sequence of Xylaria bambusicola isolate GMP-LS, the root and basal stem rot pathogen of sugarcane in Indonesia.</title>
        <authorList>
            <person name="Selvaraj P."/>
            <person name="Muralishankar V."/>
            <person name="Muruganantham S."/>
            <person name="Sp S."/>
            <person name="Haryani S."/>
            <person name="Lau K.J.X."/>
            <person name="Naqvi N.I."/>
        </authorList>
    </citation>
    <scope>NUCLEOTIDE SEQUENCE [LARGE SCALE GENOMIC DNA]</scope>
    <source>
        <strain evidence="1">GMP-LS</strain>
    </source>
</reference>
<proteinExistence type="predicted"/>
<keyword evidence="2" id="KW-1185">Reference proteome</keyword>
<protein>
    <submittedName>
        <fullName evidence="1">Uncharacterized protein</fullName>
    </submittedName>
</protein>
<sequence>MRPNSDTVPGSGADGPVTLGQASEVAVVVQKACLQIQVAGGNQGTTDANGRARGSTYVYTAAKYSRRDAGWS</sequence>
<comment type="caution">
    <text evidence="1">The sequence shown here is derived from an EMBL/GenBank/DDBJ whole genome shotgun (WGS) entry which is preliminary data.</text>
</comment>
<dbReference type="EMBL" id="JAWHQM010000019">
    <property type="protein sequence ID" value="KAK5631455.1"/>
    <property type="molecule type" value="Genomic_DNA"/>
</dbReference>
<dbReference type="AlphaFoldDB" id="A0AAN7UFS5"/>
<gene>
    <name evidence="1" type="ORF">RRF57_007169</name>
</gene>
<dbReference type="Proteomes" id="UP001305414">
    <property type="component" value="Unassembled WGS sequence"/>
</dbReference>
<name>A0AAN7UFS5_9PEZI</name>
<accession>A0AAN7UFS5</accession>
<organism evidence="1 2">
    <name type="scientific">Xylaria bambusicola</name>
    <dbReference type="NCBI Taxonomy" id="326684"/>
    <lineage>
        <taxon>Eukaryota</taxon>
        <taxon>Fungi</taxon>
        <taxon>Dikarya</taxon>
        <taxon>Ascomycota</taxon>
        <taxon>Pezizomycotina</taxon>
        <taxon>Sordariomycetes</taxon>
        <taxon>Xylariomycetidae</taxon>
        <taxon>Xylariales</taxon>
        <taxon>Xylariaceae</taxon>
        <taxon>Xylaria</taxon>
    </lineage>
</organism>
<evidence type="ECO:0000313" key="2">
    <source>
        <dbReference type="Proteomes" id="UP001305414"/>
    </source>
</evidence>
<evidence type="ECO:0000313" key="1">
    <source>
        <dbReference type="EMBL" id="KAK5631455.1"/>
    </source>
</evidence>